<proteinExistence type="inferred from homology"/>
<keyword evidence="8" id="KW-0243">Dynein</keyword>
<dbReference type="InterPro" id="IPR024743">
    <property type="entry name" value="Dynein_HC_stalk"/>
</dbReference>
<dbReference type="GO" id="GO:0097729">
    <property type="term" value="C:9+2 motile cilium"/>
    <property type="evidence" value="ECO:0007669"/>
    <property type="project" value="UniProtKB-ARBA"/>
</dbReference>
<evidence type="ECO:0000256" key="1">
    <source>
        <dbReference type="ARBA" id="ARBA00004430"/>
    </source>
</evidence>
<dbReference type="Gene3D" id="1.20.920.30">
    <property type="match status" value="1"/>
</dbReference>
<keyword evidence="9 14" id="KW-0175">Coiled coil</keyword>
<dbReference type="Pfam" id="PF12774">
    <property type="entry name" value="AAA_6"/>
    <property type="match status" value="1"/>
</dbReference>
<keyword evidence="11" id="KW-0505">Motor protein</keyword>
<dbReference type="Gene3D" id="1.10.472.130">
    <property type="match status" value="1"/>
</dbReference>
<dbReference type="InterPro" id="IPR043160">
    <property type="entry name" value="Dynein_C_barrel"/>
</dbReference>
<dbReference type="Gene3D" id="1.20.920.20">
    <property type="match status" value="1"/>
</dbReference>
<dbReference type="GO" id="GO:0005874">
    <property type="term" value="C:microtubule"/>
    <property type="evidence" value="ECO:0007669"/>
    <property type="project" value="UniProtKB-KW"/>
</dbReference>
<dbReference type="InterPro" id="IPR004273">
    <property type="entry name" value="Dynein_heavy_D6_P-loop"/>
</dbReference>
<dbReference type="FunFam" id="1.20.140.100:FF:000003">
    <property type="entry name" value="Dynein, axonemal, heavy chain 5"/>
    <property type="match status" value="1"/>
</dbReference>
<dbReference type="Pfam" id="PF12775">
    <property type="entry name" value="AAA_7"/>
    <property type="match status" value="1"/>
</dbReference>
<feature type="region of interest" description="Disordered" evidence="15">
    <location>
        <begin position="1"/>
        <end position="42"/>
    </location>
</feature>
<evidence type="ECO:0000256" key="3">
    <source>
        <dbReference type="ARBA" id="ARBA00022490"/>
    </source>
</evidence>
<dbReference type="Gene3D" id="3.10.490.20">
    <property type="match status" value="1"/>
</dbReference>
<dbReference type="SUPFAM" id="SSF52540">
    <property type="entry name" value="P-loop containing nucleoside triphosphate hydrolases"/>
    <property type="match status" value="4"/>
</dbReference>
<protein>
    <recommendedName>
        <fullName evidence="16">AAA+ ATPase domain-containing protein</fullName>
    </recommendedName>
</protein>
<feature type="domain" description="AAA+ ATPase" evidence="16">
    <location>
        <begin position="2648"/>
        <end position="2796"/>
    </location>
</feature>
<keyword evidence="12" id="KW-0206">Cytoskeleton</keyword>
<keyword evidence="4" id="KW-0493">Microtubule</keyword>
<feature type="compositionally biased region" description="Polar residues" evidence="15">
    <location>
        <begin position="114"/>
        <end position="125"/>
    </location>
</feature>
<dbReference type="FunFam" id="3.10.490.20:FF:000003">
    <property type="entry name" value="Dynein heavy chain 5, axonemal"/>
    <property type="match status" value="1"/>
</dbReference>
<feature type="compositionally biased region" description="Acidic residues" evidence="15">
    <location>
        <begin position="16"/>
        <end position="25"/>
    </location>
</feature>
<comment type="similarity">
    <text evidence="2">Belongs to the dynein heavy chain family.</text>
</comment>
<dbReference type="FunFam" id="3.40.50.300:FF:000044">
    <property type="entry name" value="Dynein heavy chain 5, axonemal"/>
    <property type="match status" value="1"/>
</dbReference>
<dbReference type="InterPro" id="IPR041466">
    <property type="entry name" value="Dynein_AAA5_ext"/>
</dbReference>
<dbReference type="GO" id="GO:0045505">
    <property type="term" value="F:dynein intermediate chain binding"/>
    <property type="evidence" value="ECO:0007669"/>
    <property type="project" value="InterPro"/>
</dbReference>
<dbReference type="Gene3D" id="6.10.140.1060">
    <property type="match status" value="1"/>
</dbReference>
<dbReference type="Proteomes" id="UP000215335">
    <property type="component" value="Unassembled WGS sequence"/>
</dbReference>
<dbReference type="Gene3D" id="1.20.58.1120">
    <property type="match status" value="1"/>
</dbReference>
<dbReference type="Pfam" id="PF17852">
    <property type="entry name" value="Dynein_AAA_lid"/>
    <property type="match status" value="1"/>
</dbReference>
<evidence type="ECO:0000256" key="10">
    <source>
        <dbReference type="ARBA" id="ARBA00023069"/>
    </source>
</evidence>
<dbReference type="Gene3D" id="1.10.287.2620">
    <property type="match status" value="1"/>
</dbReference>
<dbReference type="FunFam" id="3.40.50.300:FF:000049">
    <property type="entry name" value="Dynein, axonemal, heavy chain 5"/>
    <property type="match status" value="1"/>
</dbReference>
<dbReference type="Pfam" id="PF17857">
    <property type="entry name" value="AAA_lid_1"/>
    <property type="match status" value="1"/>
</dbReference>
<evidence type="ECO:0000256" key="11">
    <source>
        <dbReference type="ARBA" id="ARBA00023175"/>
    </source>
</evidence>
<dbReference type="FunFam" id="3.40.50.300:FF:000543">
    <property type="entry name" value="Dynein axonemal heavy chain 5"/>
    <property type="match status" value="1"/>
</dbReference>
<evidence type="ECO:0000256" key="6">
    <source>
        <dbReference type="ARBA" id="ARBA00022741"/>
    </source>
</evidence>
<dbReference type="PANTHER" id="PTHR46532:SF4">
    <property type="entry name" value="AAA+ ATPASE DOMAIN-CONTAINING PROTEIN"/>
    <property type="match status" value="1"/>
</dbReference>
<dbReference type="Pfam" id="PF08385">
    <property type="entry name" value="DHC_N1"/>
    <property type="match status" value="1"/>
</dbReference>
<comment type="caution">
    <text evidence="17">The sequence shown here is derived from an EMBL/GenBank/DDBJ whole genome shotgun (WGS) entry which is preliminary data.</text>
</comment>
<keyword evidence="10" id="KW-0969">Cilium</keyword>
<dbReference type="InterPro" id="IPR024317">
    <property type="entry name" value="Dynein_heavy_chain_D4_dom"/>
</dbReference>
<dbReference type="InterPro" id="IPR013602">
    <property type="entry name" value="Dynein_heavy_linker"/>
</dbReference>
<dbReference type="FunFam" id="1.20.1270.280:FF:000002">
    <property type="entry name" value="Dynein heavy chain 5, axonemal"/>
    <property type="match status" value="1"/>
</dbReference>
<dbReference type="Gene3D" id="3.40.50.300">
    <property type="entry name" value="P-loop containing nucleotide triphosphate hydrolases"/>
    <property type="match status" value="5"/>
</dbReference>
<reference evidence="17 18" key="1">
    <citation type="journal article" date="2017" name="Curr. Biol.">
        <title>The Evolution of Venom by Co-option of Single-Copy Genes.</title>
        <authorList>
            <person name="Martinson E.O."/>
            <person name="Mrinalini"/>
            <person name="Kelkar Y.D."/>
            <person name="Chang C.H."/>
            <person name="Werren J.H."/>
        </authorList>
    </citation>
    <scope>NUCLEOTIDE SEQUENCE [LARGE SCALE GENOMIC DNA]</scope>
    <source>
        <strain evidence="17 18">Alberta</strain>
        <tissue evidence="17">Whole body</tissue>
    </source>
</reference>
<dbReference type="Pfam" id="PF25007">
    <property type="entry name" value="DYH2-5-8_CC"/>
    <property type="match status" value="1"/>
</dbReference>
<accession>A0A232F2W8</accession>
<dbReference type="Pfam" id="PF12777">
    <property type="entry name" value="MT"/>
    <property type="match status" value="1"/>
</dbReference>
<dbReference type="STRING" id="543379.A0A232F2W8"/>
<evidence type="ECO:0000256" key="7">
    <source>
        <dbReference type="ARBA" id="ARBA00022840"/>
    </source>
</evidence>
<evidence type="ECO:0000256" key="13">
    <source>
        <dbReference type="ARBA" id="ARBA00023273"/>
    </source>
</evidence>
<keyword evidence="6" id="KW-0547">Nucleotide-binding</keyword>
<dbReference type="Gene3D" id="1.20.140.100">
    <property type="entry name" value="Dynein heavy chain, N-terminal domain 2"/>
    <property type="match status" value="1"/>
</dbReference>
<dbReference type="InterPro" id="IPR003593">
    <property type="entry name" value="AAA+_ATPase"/>
</dbReference>
<dbReference type="Pfam" id="PF12781">
    <property type="entry name" value="AAA_9"/>
    <property type="match status" value="1"/>
</dbReference>
<dbReference type="InterPro" id="IPR041658">
    <property type="entry name" value="AAA_lid_11"/>
</dbReference>
<evidence type="ECO:0000256" key="2">
    <source>
        <dbReference type="ARBA" id="ARBA00008887"/>
    </source>
</evidence>
<dbReference type="FunFam" id="3.40.50.300:FF:001221">
    <property type="entry name" value="Axonemal dynein heavy chain 8"/>
    <property type="match status" value="1"/>
</dbReference>
<feature type="coiled-coil region" evidence="14">
    <location>
        <begin position="3494"/>
        <end position="3542"/>
    </location>
</feature>
<dbReference type="InterPro" id="IPR013594">
    <property type="entry name" value="Dynein_heavy_tail"/>
</dbReference>
<gene>
    <name evidence="17" type="ORF">TSAR_016880</name>
</gene>
<dbReference type="FunFam" id="1.10.8.1220:FF:000001">
    <property type="entry name" value="Dynein axonemal heavy chain 5"/>
    <property type="match status" value="1"/>
</dbReference>
<dbReference type="FunFam" id="1.20.920.20:FF:000004">
    <property type="entry name" value="Dynein axonemal heavy chain 5"/>
    <property type="match status" value="1"/>
</dbReference>
<evidence type="ECO:0000256" key="15">
    <source>
        <dbReference type="SAM" id="MobiDB-lite"/>
    </source>
</evidence>
<dbReference type="GO" id="GO:0008569">
    <property type="term" value="F:minus-end-directed microtubule motor activity"/>
    <property type="evidence" value="ECO:0007669"/>
    <property type="project" value="InterPro"/>
</dbReference>
<dbReference type="GO" id="GO:0005858">
    <property type="term" value="C:axonemal dynein complex"/>
    <property type="evidence" value="ECO:0007669"/>
    <property type="project" value="TreeGrafter"/>
</dbReference>
<dbReference type="FunFam" id="3.20.180.20:FF:000001">
    <property type="entry name" value="Dynein axonemal heavy chain 5"/>
    <property type="match status" value="1"/>
</dbReference>
<organism evidence="17 18">
    <name type="scientific">Trichomalopsis sarcophagae</name>
    <dbReference type="NCBI Taxonomy" id="543379"/>
    <lineage>
        <taxon>Eukaryota</taxon>
        <taxon>Metazoa</taxon>
        <taxon>Ecdysozoa</taxon>
        <taxon>Arthropoda</taxon>
        <taxon>Hexapoda</taxon>
        <taxon>Insecta</taxon>
        <taxon>Pterygota</taxon>
        <taxon>Neoptera</taxon>
        <taxon>Endopterygota</taxon>
        <taxon>Hymenoptera</taxon>
        <taxon>Apocrita</taxon>
        <taxon>Proctotrupomorpha</taxon>
        <taxon>Chalcidoidea</taxon>
        <taxon>Pteromalidae</taxon>
        <taxon>Pteromalinae</taxon>
        <taxon>Trichomalopsis</taxon>
    </lineage>
</organism>
<dbReference type="Pfam" id="PF18198">
    <property type="entry name" value="AAA_lid_11"/>
    <property type="match status" value="1"/>
</dbReference>
<sequence>MFVHGPRVAQDRSENSDEASDEEGSGDVLQRRREECERKARRGEMDPRLEFAFQLLMDATGLPRHEVMDHVFEGDMLDEINQLFLPHMKATLMWFYQEVEEPEIQRSTEIGPPKSSSRPQQNTAATKVKEIKEPKEPPKKKLFLTDGWQVPCTGICVYMFRINIAKQLPEEGFQKDLYTGVIDANKVGVIPYIQRVIERVFMDALAHPGVEDEDNCPMIKSILLPGLRSFCSALKVCEEVVNDGSIFDDGQIMMDAVQDAESAKAFIANSGAVEKIEERVGSWIKRLKDFMLESKQVRRENDSSGPQQELEYWKRRGAQFSQLVARLQDDEVKMSLLCLQVSRSKLLKDWTEMEEEVTYCFNEAKDNAKFIQALEKCCHCLYLDDPVRMRDSLVSLLQTVRLIYSVSRYYNTSERTSSLMVKITNQMIAACRDYVTLRGRETVWGQDRVVARQKLKHCLRLNKAYRETYRLVRCSPAITEEEFSFSETHVFGRFDSFCARIRKILTMFDLIEDYQKLFERRMEGLLLGEALDETIKTFEEAKKVATSKNYDYLDPRNTDFDNDYNVFMSKTDTLKKKVGDIIEKNYADVWETPQGIRFLTRFEKVSEKIPLTKLDEKYSLVVRYCDKEVERTLKLFKKQRDDPPLPRHLPPIAGRLTWANSLKIHLDEIAASVSNHPVLKTLPTTVDLLRRYNHAISVIVQYQTDIAEVWTHQNSWIIEDCLKKNLLTVDESTEKVKVNLESRILLLLREADCLAKLHLDIPIVAKTILAKHDHFTIVKDSLQLVIEDFVNTARRVKLEVRPLLLPHLVRVASLLKPGLTTLTWTKPDWKDFCLNTREKIKTFDILITRVHDVYTNRILQVLASMQKITLHALSEGEPWSVEEFVEKTEEACRTAAVDLHRKSLMVEEAVEEVLELVKNAAESFKSAVDADQFNFLSVEDTDGQESNETSQQQQDWSVVWACFDDPHQLLSTAEGSLSKGMQEMVRNAVSEMRRYYSRKVVDVLIKVTKSSLDAIRRRFSREVDVDDIPNPVFLLHATLMIPSVLVKPSLDDVQEALMAAGKTIAGVAKGVAQWDGGAKDGKSEKVNFLPRYQTLVHQPSWRSIPWAPKRNLLDVVTKAQMEAEKRNQENKEDPKTRRRRLYKIVSEEKPTFPVQKRNFHSLIMENKEIVKMFSILSACTQELRQDLSDFLDRWKPYNFLWKNERSMRELLQISLTEFESTLRKHGELEDKLATEPDMIIFGTSIAVSTDKLKYALFTEIKSSTHKIGQAIKKKYRREMEYVYAVMNEMERKLDRQIRDLDDVRLIMETLRKIREQEVDMELKIDPIEEAFNIVTRYEVPVDRECLEQVDNLRYTWQQLQARALESHVQLLTLQPQFEEELRNNLEKFRLDNEAYCEEYRLSGPMQPGLTPREASDRQILFQNRFDGMWRKLLAYQSGEELFGLPITDYPELSQIRKELNLLQKLYKLYNDVIDRVSSYYDIPWGEVNIEEINNELMEFQNRCRKLPKGLKEWPAFFALKKTIDDFNDMCPLLELMANKAMKPRHWQRIVEVTNHIFDLESEGFCLKNILEAPLLKHKEDIEDICISAMKEKDIEAKLRQVVNEWSAHELTFMVFNNRGELLLRGDTTAETIGQLEDSLMILGSLMSNRYNAPFRKQIQQWLGDLSNTNEILERWLLVQNMWVYLEAVFVGGDIAKQLPKEAKRFSKIDKSWQKIMQRAHETPGVVPCCVGDDLLKQLLPHLQEQLELCQKSLSGYLEKKRMMFPRFFFVSDPALLEILGQASDSHTIQNHLLSIFDNTRLVKFHDVEYTKIMAIISSEGETIQLERAVRAEGSVETWLMQLLQTSQQSLHSIIRQAYTMINDQNFNLLSFLDKMPAQVGILGIQMIWTRDAELALMQARADKKIMGETNNRFLELLNTLIDQTTRDLTKIDRIKFETLITIHVHQRDIFDILCRLNVRSVNDFEWLKQCRFYFKEDLDKTSISITDVQFVYQNEYLGCTERLVITPLTDRCYITLAQALSMSMGGSPCGPAGTGKTETVKDMGKTLAKYVVVFNCSDQMDYRGLGRIYKGLAQSGSWGCFDEFNRIELPVLSVAAQQVAVVLNAKKEKKKQFIFTDGDQIDMCPEFGIFITMNPGYAGRKELPENLKIQFRTVAMMVPDRQIIIRVKLASCGFLENITLARKFYTLYKLCEEQLTKQVHYDFGLRNILSVLRSLGAAKRINSKDSESTIVMRVLRDMNLSKLIDEDEPLFISLVADLFPNQVLEKTAYPELEAAIEQQVLEDGLVYHPPWVLKLIQLYETQRVRHGIMTLGPTGAGKTTCIQTLMKALTACGEVHREMRMNPKSITAAQMFGRLDVATNDWTDGIFSALWRKTLKPKEGEHVWLVLDGPVDSIWIENLNSVLDDNKTLTLANGDRLPMSPTCKIIFEPHNIDNASPATVSRNGMVYMSSSGLEWDPVVTAWLKGRTPLEREVFEHCFRESFAQVYAWSTQTLVFAIKVLQCNIVRQMLCLLDGLVPSEVPAKEQEKELEDDMERNKPTPMTAEHLHRLYVFALVWGIGALLEKADRLMYDEYLRSNFQTLDLPYLEKKPNATVFDFVVNEKGKWDTWNSMLTNYVYPDYATPDFSNILIPIVDNVRIQYLIDLVGKQDMPVLLTGEQGSAKTVMMKAYMKKANPETTLNRSFNFSSATTPYQFQKTIESYVEKRMGSTFGPPGGKKMIIFIDDINLPEINEWGDQITNEIVRQTMDMKGFYSLEKPGDFTTIVDVTFMGAMGQPGGGRNDIPSRLKRQFCIFNCTLPDDASIDRIFSVLGEGHYNSKRGFSPEVRALVKKMVSLTRILWQNTRAKLLPTPAKFHYVFNLRDLSRIWQGMLGTLSTVIDKEQVLMLLWRHECERVFSDRFTLQSDKEWFNKELMTIVTENLGESYIEMIEEKPAFVDFMRDAPEPTGEEGEDADMELPKVYEPVFDHQILRDRLEMFLAQFNEMQRGAGMDLVFFPDAMLHLVKISRVIRHPRGNVMLVGVGGSGKQSLTKLSSFIAGYKTFQITLTRSYNVANFLEDLKFLYRTCGGQGKGTTFIFTDLDIKEEGFLEYLNNILSSGVISNLFTRDEQAEIISELTPVLKRENPKKSLNNEIVMEHFLQRTCQNLHVVFCFSPVGEKFRNRAQRFPALISGCTIDWFQPWPRDALVLVAQHFLHDFEIACSSAVKLQLVNALGSIQDIVSEKSVEYFQRFRRATHVTPKSYLNFIGGYKNIYRMKQHELGEGARRMDTGLAKLEEASISVEILKRDLAEMEKDLVQASQTAETVLVEVTERAMQAETFKNQVQKVKEKAEQLVACIAEEKALAEEKLEAAKPALEEAEAALNTIKPAHIATVRKLGRPPHLIMRIMDCVLILFQRRLGPVVPDTTTPCPKPSWAESLKMMASTTFLLQLQNYPKDIINNEMVELLQPYFKMEDYNMETARRVCGDVAGLLSWTKAMAFFHSVNKEVLPLKANLTMQEARLKVAMEDLADAERELSEREMALQAVKAQYDAAVAEKQRLTDDANVCLRKMTAATALINGLGGEKIRWTEQSKEFKVQLGRLVGDVLLATGFLSYCGPYNQQFRAGLITAWMNVLMTREIPFTQDLNITNMLVDSATVSEWTLQGLPNDELSVQNALIVTKSSSYPLLVDPQNQGKMWIKNKEMSNELQITSLNHKYFRTHLEDSLSLGRPLLIEDVAEELDPVIDNVLEKNFIKSGSIEKVIVGDKECDVMPGFMLYITTKLPNPAYSPEISAKTSIIDFTVTMQGLEDQLLGRVILMEKADLEAERVALFESVMTNQRSMKELESTLLHRLTSSEGSLVDDEALIRVLRETKSTAESVKEKLQVAALTEKKITVAREEFRAVAARGSILYFLIVEMSNVNAMYQNSLKQFLTIFDNSITKSEKSNVTSERINIILRHLTYEVWSFTLRSLYERHKSLFTLMLAMKIDCHRGLISHAEFMAFIKGGASLDLNAVAPKPFRWILDITWLNLVEISKLEVFSEVLTKIEFSEREWRVWYEKEKPEEEDLPCGYQKSLDVFRKLLLIRSWSPDRTLSQAKKYIIESLGKEYGEAKILDLEATWAESEPRTPLICILSIGSDPSPLITALAKQKATQLRSVSMGQGQEFHARRMINDSMVSGGWVLLQNIHLSLPFCTEAMDALVETDQIHESFRLWMTTEVHPQFPIGLLQMAIKFTNEPPQGIRASLKRTYQGVTQDTLDYSTQSQWPPLLYAVAFLHTVVQERRKFGPLGWNIPYEFNQADFAASVQFIQNHLDDMDPKKGVSWPTVCYMLGEVQYGGRVTDDFDKRLLTTFTHVWFCDVLLRAGFEFYKGYRVPQTRNLVGYLDYINSLPENDTPEVFGLHSNADITYQINTAKGILDTILSVQPKEGGSQGGETRESVVYKLAEDMLAKLPKEYNSFEVKEALQRMGPLLPMNIFLRQEIDRMTRVIKEVRTTLTNLKLAIDGTIIMSQNLRESLDAMYDARLPDKWLRISWESATLGFWFTELLERDAQFRTWCNNGRPNVFWMTGFFNPQGFLTAMRQEVTRAHKGWALDSVVLQNLITRYNKEDIKEQPQEGVYVHGLFLEGASLDRKTGKLVESKPKVLYEQMPVIYIYAINTTAGKDPKLYECPIYRKPQRTDQKYVGSIDFETDHNPRHWTLRGVALLCDIK</sequence>
<dbReference type="FunFam" id="1.10.8.710:FF:000003">
    <property type="entry name" value="Dynein axonemal heavy chain 5"/>
    <property type="match status" value="1"/>
</dbReference>
<dbReference type="FunFam" id="3.40.50.300:FF:002141">
    <property type="entry name" value="Dynein heavy chain"/>
    <property type="match status" value="1"/>
</dbReference>
<dbReference type="OrthoDB" id="10251809at2759"/>
<keyword evidence="5" id="KW-0677">Repeat</keyword>
<keyword evidence="13" id="KW-0966">Cell projection</keyword>
<dbReference type="InterPro" id="IPR035706">
    <property type="entry name" value="AAA_9"/>
</dbReference>
<feature type="region of interest" description="Disordered" evidence="15">
    <location>
        <begin position="105"/>
        <end position="132"/>
    </location>
</feature>
<comment type="subcellular location">
    <subcellularLocation>
        <location evidence="1">Cytoplasm</location>
        <location evidence="1">Cytoskeleton</location>
        <location evidence="1">Cilium axoneme</location>
    </subcellularLocation>
</comment>
<evidence type="ECO:0000256" key="4">
    <source>
        <dbReference type="ARBA" id="ARBA00022701"/>
    </source>
</evidence>
<evidence type="ECO:0000313" key="18">
    <source>
        <dbReference type="Proteomes" id="UP000215335"/>
    </source>
</evidence>
<dbReference type="PANTHER" id="PTHR46532">
    <property type="entry name" value="MALE FERTILITY FACTOR KL5"/>
    <property type="match status" value="1"/>
</dbReference>
<dbReference type="Gene3D" id="1.10.8.1220">
    <property type="match status" value="1"/>
</dbReference>
<dbReference type="GO" id="GO:0007018">
    <property type="term" value="P:microtubule-based movement"/>
    <property type="evidence" value="ECO:0007669"/>
    <property type="project" value="InterPro"/>
</dbReference>
<dbReference type="Gene3D" id="3.20.180.20">
    <property type="entry name" value="Dynein heavy chain, N-terminal domain 2"/>
    <property type="match status" value="1"/>
</dbReference>
<name>A0A232F2W8_9HYME</name>
<dbReference type="GO" id="GO:0005524">
    <property type="term" value="F:ATP binding"/>
    <property type="evidence" value="ECO:0007669"/>
    <property type="project" value="UniProtKB-KW"/>
</dbReference>
<dbReference type="InterPro" id="IPR027417">
    <property type="entry name" value="P-loop_NTPase"/>
</dbReference>
<evidence type="ECO:0000256" key="5">
    <source>
        <dbReference type="ARBA" id="ARBA00022737"/>
    </source>
</evidence>
<dbReference type="SMART" id="SM00382">
    <property type="entry name" value="AAA"/>
    <property type="match status" value="3"/>
</dbReference>
<dbReference type="InterPro" id="IPR042219">
    <property type="entry name" value="AAA_lid_11_sf"/>
</dbReference>
<feature type="domain" description="AAA+ ATPase" evidence="16">
    <location>
        <begin position="2025"/>
        <end position="2169"/>
    </location>
</feature>
<dbReference type="Pfam" id="PF12780">
    <property type="entry name" value="AAA_8"/>
    <property type="match status" value="1"/>
</dbReference>
<keyword evidence="3" id="KW-0963">Cytoplasm</keyword>
<keyword evidence="7" id="KW-0067">ATP-binding</keyword>
<evidence type="ECO:0000313" key="17">
    <source>
        <dbReference type="EMBL" id="OXU25094.1"/>
    </source>
</evidence>
<dbReference type="Pfam" id="PF18199">
    <property type="entry name" value="Dynein_C"/>
    <property type="match status" value="1"/>
</dbReference>
<dbReference type="Pfam" id="PF08393">
    <property type="entry name" value="DHC_N2"/>
    <property type="match status" value="1"/>
</dbReference>
<dbReference type="EMBL" id="NNAY01001113">
    <property type="protein sequence ID" value="OXU25094.1"/>
    <property type="molecule type" value="Genomic_DNA"/>
</dbReference>
<dbReference type="Gene3D" id="1.20.1270.280">
    <property type="match status" value="1"/>
</dbReference>
<evidence type="ECO:0000256" key="12">
    <source>
        <dbReference type="ARBA" id="ARBA00023212"/>
    </source>
</evidence>
<feature type="coiled-coil region" evidence="14">
    <location>
        <begin position="3274"/>
        <end position="3347"/>
    </location>
</feature>
<dbReference type="FunFam" id="1.10.287.2620:FF:000003">
    <property type="entry name" value="Dynein, axonemal, heavy chain 5"/>
    <property type="match status" value="1"/>
</dbReference>
<dbReference type="InterPro" id="IPR041228">
    <property type="entry name" value="Dynein_C"/>
</dbReference>
<dbReference type="InterPro" id="IPR056759">
    <property type="entry name" value="DYH2-5-8_CC"/>
</dbReference>
<evidence type="ECO:0000259" key="16">
    <source>
        <dbReference type="SMART" id="SM00382"/>
    </source>
</evidence>
<keyword evidence="18" id="KW-1185">Reference proteome</keyword>
<dbReference type="InterPro" id="IPR026983">
    <property type="entry name" value="DHC"/>
</dbReference>
<evidence type="ECO:0000256" key="8">
    <source>
        <dbReference type="ARBA" id="ARBA00023017"/>
    </source>
</evidence>
<dbReference type="InterPro" id="IPR041589">
    <property type="entry name" value="DNAH3_AAA_lid_1"/>
</dbReference>
<dbReference type="Pfam" id="PF03028">
    <property type="entry name" value="Dynein_heavy"/>
    <property type="match status" value="1"/>
</dbReference>
<dbReference type="Gene3D" id="1.10.8.710">
    <property type="match status" value="1"/>
</dbReference>
<evidence type="ECO:0000256" key="14">
    <source>
        <dbReference type="SAM" id="Coils"/>
    </source>
</evidence>
<dbReference type="Gene3D" id="1.10.8.720">
    <property type="entry name" value="Region D6 of dynein motor"/>
    <property type="match status" value="1"/>
</dbReference>
<dbReference type="GO" id="GO:0051959">
    <property type="term" value="F:dynein light intermediate chain binding"/>
    <property type="evidence" value="ECO:0007669"/>
    <property type="project" value="InterPro"/>
</dbReference>
<dbReference type="InterPro" id="IPR042228">
    <property type="entry name" value="Dynein_linker_3"/>
</dbReference>
<dbReference type="InterPro" id="IPR035699">
    <property type="entry name" value="AAA_6"/>
</dbReference>
<feature type="compositionally biased region" description="Basic and acidic residues" evidence="15">
    <location>
        <begin position="29"/>
        <end position="42"/>
    </location>
</feature>
<feature type="domain" description="AAA+ ATPase" evidence="16">
    <location>
        <begin position="2304"/>
        <end position="2433"/>
    </location>
</feature>
<evidence type="ECO:0000256" key="9">
    <source>
        <dbReference type="ARBA" id="ARBA00023054"/>
    </source>
</evidence>
<dbReference type="FunFam" id="1.10.8.720:FF:000004">
    <property type="entry name" value="Dynein heavy chain 5, axonemal"/>
    <property type="match status" value="1"/>
</dbReference>
<dbReference type="FunFam" id="3.40.50.300:FF:000320">
    <property type="entry name" value="Dynein, axonemal, heavy chain 5"/>
    <property type="match status" value="1"/>
</dbReference>
<dbReference type="InterPro" id="IPR043157">
    <property type="entry name" value="Dynein_AAA1S"/>
</dbReference>
<dbReference type="InterPro" id="IPR042222">
    <property type="entry name" value="Dynein_2_N"/>
</dbReference>
<dbReference type="FunFam" id="1.20.58.1120:FF:000004">
    <property type="entry name" value="Dynein axonemal heavy chain 5"/>
    <property type="match status" value="1"/>
</dbReference>
<dbReference type="FunFam" id="1.20.920.30:FF:000004">
    <property type="entry name" value="Dynein axonemal heavy chain 5"/>
    <property type="match status" value="1"/>
</dbReference>